<dbReference type="EMBL" id="LR828253">
    <property type="protein sequence ID" value="CAD0318158.1"/>
    <property type="molecule type" value="Genomic_DNA"/>
</dbReference>
<dbReference type="RefSeq" id="WP_006452528.1">
    <property type="nucleotide sequence ID" value="NZ_CP018728.1"/>
</dbReference>
<organism evidence="1">
    <name type="scientific">Xanthomonas hortorum pv. gardneri</name>
    <dbReference type="NCBI Taxonomy" id="2754056"/>
    <lineage>
        <taxon>Bacteria</taxon>
        <taxon>Pseudomonadati</taxon>
        <taxon>Pseudomonadota</taxon>
        <taxon>Gammaproteobacteria</taxon>
        <taxon>Lysobacterales</taxon>
        <taxon>Lysobacteraceae</taxon>
        <taxon>Xanthomonas</taxon>
    </lineage>
</organism>
<sequence length="140" mass="14983">MLAHAQVHRRAQRLLPAGIDTVALLSAAPLQRWECSPLSALPLGREGRGGVIGLRLHAATAQALRTGGAGFLQAAQQHKARPGTAPTRSYGPWQRLNNGSYWARSTDALLGVLLAAEEAAVWLLWQQPDAAGPGNGRWLR</sequence>
<protein>
    <submittedName>
        <fullName evidence="1">Uncharacterized protein</fullName>
    </submittedName>
</protein>
<evidence type="ECO:0000313" key="1">
    <source>
        <dbReference type="EMBL" id="CAD0318158.1"/>
    </source>
</evidence>
<proteinExistence type="predicted"/>
<reference evidence="1" key="1">
    <citation type="submission" date="2020-07" db="EMBL/GenBank/DDBJ databases">
        <authorList>
            <person name="Pothier F. J."/>
        </authorList>
    </citation>
    <scope>NUCLEOTIDE SEQUENCE</scope>
    <source>
        <strain evidence="1">CFBP 8129</strain>
    </source>
</reference>
<accession>A0A6V7CNA8</accession>
<name>A0A6V7CNA8_9XANT</name>
<dbReference type="EMBL" id="LR828253">
    <property type="protein sequence ID" value="CAD0318146.1"/>
    <property type="molecule type" value="Genomic_DNA"/>
</dbReference>
<gene>
    <name evidence="1" type="ORF">CFBP8129_14490</name>
</gene>
<dbReference type="AlphaFoldDB" id="A0A6V7CNA8"/>